<dbReference type="AlphaFoldDB" id="A0A6M0CCT8"/>
<accession>A0A6M0CCT8</accession>
<comment type="caution">
    <text evidence="1">The sequence shown here is derived from an EMBL/GenBank/DDBJ whole genome shotgun (WGS) entry which is preliminary data.</text>
</comment>
<proteinExistence type="predicted"/>
<dbReference type="Proteomes" id="UP000474296">
    <property type="component" value="Unassembled WGS sequence"/>
</dbReference>
<dbReference type="Gene3D" id="3.40.30.40">
    <property type="entry name" value="Perfringolysin"/>
    <property type="match status" value="1"/>
</dbReference>
<dbReference type="PRINTS" id="PR01400">
    <property type="entry name" value="TACYTOLYSIN"/>
</dbReference>
<name>A0A6M0CCT8_9FLAO</name>
<organism evidence="1 2">
    <name type="scientific">Spongiivirga citrea</name>
    <dbReference type="NCBI Taxonomy" id="1481457"/>
    <lineage>
        <taxon>Bacteria</taxon>
        <taxon>Pseudomonadati</taxon>
        <taxon>Bacteroidota</taxon>
        <taxon>Flavobacteriia</taxon>
        <taxon>Flavobacteriales</taxon>
        <taxon>Flavobacteriaceae</taxon>
        <taxon>Spongiivirga</taxon>
    </lineage>
</organism>
<keyword evidence="2" id="KW-1185">Reference proteome</keyword>
<dbReference type="SUPFAM" id="SSF56978">
    <property type="entry name" value="Perfringolysin"/>
    <property type="match status" value="1"/>
</dbReference>
<evidence type="ECO:0000313" key="1">
    <source>
        <dbReference type="EMBL" id="NER15638.1"/>
    </source>
</evidence>
<evidence type="ECO:0008006" key="3">
    <source>
        <dbReference type="Google" id="ProtNLM"/>
    </source>
</evidence>
<dbReference type="Pfam" id="PF01289">
    <property type="entry name" value="Thiol_cytolysin"/>
    <property type="match status" value="1"/>
</dbReference>
<dbReference type="PROSITE" id="PS51257">
    <property type="entry name" value="PROKAR_LIPOPROTEIN"/>
    <property type="match status" value="1"/>
</dbReference>
<gene>
    <name evidence="1" type="ORF">GWK10_00350</name>
</gene>
<protein>
    <recommendedName>
        <fullName evidence="3">Thiol-activated cytolysin</fullName>
    </recommendedName>
</protein>
<dbReference type="RefSeq" id="WP_164028915.1">
    <property type="nucleotide sequence ID" value="NZ_JAABOQ010000001.1"/>
</dbReference>
<evidence type="ECO:0000313" key="2">
    <source>
        <dbReference type="Proteomes" id="UP000474296"/>
    </source>
</evidence>
<dbReference type="InterPro" id="IPR036359">
    <property type="entry name" value="Thiol_cytolysin_sf"/>
</dbReference>
<dbReference type="InterPro" id="IPR036363">
    <property type="entry name" value="Thiol_cytolysin_ab_sf"/>
</dbReference>
<reference evidence="1 2" key="1">
    <citation type="submission" date="2020-01" db="EMBL/GenBank/DDBJ databases">
        <title>Spongiivirga citrea KCTC 32990T.</title>
        <authorList>
            <person name="Wang G."/>
        </authorList>
    </citation>
    <scope>NUCLEOTIDE SEQUENCE [LARGE SCALE GENOMIC DNA]</scope>
    <source>
        <strain evidence="1 2">KCTC 32990</strain>
    </source>
</reference>
<dbReference type="InterPro" id="IPR001869">
    <property type="entry name" value="Thiol_cytolysin"/>
</dbReference>
<dbReference type="Gene3D" id="3.30.1040.20">
    <property type="match status" value="1"/>
</dbReference>
<dbReference type="Gene3D" id="3.90.840.10">
    <property type="entry name" value="Thiol-activated cytolysin superfamily/Thiol-activated cytolysin, alpha-beta domain"/>
    <property type="match status" value="1"/>
</dbReference>
<sequence length="531" mass="58650">MKTVFLNRFLQILFISSFIITFSCSKDEDGPENPPISQEDATEFNAAMAQLGEFTQPTEEPQQEVGDPELERDQENQTLECATQLYKLSPGFDEMLTLDPSTDVIYPGAMLKGETIPTGEYVGINLDRTPITLSASLTNISGSPVVTIENPTLSTVREGIKQILDQEVTGATAAKINYEITQVYNEKHIDVAIGVNYRGAGKKVSANVDFSSSQYKNTFVLKFLQQYYTIDMDPPGRNPSDLFTNLPNVDALGSTSPVYVASVAYGRMVIYTIETNSSLTEVNAAFDASVGSTDGSIDASYAETINSSKIQALIIGGSGSGAAQTINGPADVFKFISEGGNYSKESPGAPLSYKLRYIRKDFPIARQVLTTEYPIRTCYEAYQKYRIELGGIEMIDHAGENGDLSLHGYLNIKLFQGGVLKASESYTRTRNNYISVREGVFWPIPGDETSEVELYKPSLENDYVIIEAEFTEDDVFSSNEYLGKSSRKIFLKDIKSEFDDAGDLVPQPEILELTEDSGSDFDVTFYVSRRY</sequence>
<dbReference type="GO" id="GO:0015485">
    <property type="term" value="F:cholesterol binding"/>
    <property type="evidence" value="ECO:0007669"/>
    <property type="project" value="InterPro"/>
</dbReference>
<dbReference type="EMBL" id="JAABOQ010000001">
    <property type="protein sequence ID" value="NER15638.1"/>
    <property type="molecule type" value="Genomic_DNA"/>
</dbReference>